<dbReference type="EMBL" id="PKMF04000031">
    <property type="protein sequence ID" value="KAK7856957.1"/>
    <property type="molecule type" value="Genomic_DNA"/>
</dbReference>
<dbReference type="AlphaFoldDB" id="A0AAW0M091"/>
<reference evidence="1" key="3">
    <citation type="submission" date="2023-07" db="EMBL/GenBank/DDBJ databases">
        <title>An improved reference 1 genome and first organelle genomes of Quercus suber.</title>
        <authorList>
            <consortium name="Genosuber Consortium"/>
            <person name="Usie A."/>
            <person name="Serra O."/>
            <person name="Barros P."/>
        </authorList>
    </citation>
    <scope>NUCLEOTIDE SEQUENCE</scope>
    <source>
        <strain evidence="1">HL8</strain>
        <tissue evidence="1">Leaves</tissue>
    </source>
</reference>
<organism evidence="1">
    <name type="scientific">Quercus suber</name>
    <name type="common">Cork oak</name>
    <dbReference type="NCBI Taxonomy" id="58331"/>
    <lineage>
        <taxon>Eukaryota</taxon>
        <taxon>Viridiplantae</taxon>
        <taxon>Streptophyta</taxon>
        <taxon>Embryophyta</taxon>
        <taxon>Tracheophyta</taxon>
        <taxon>Spermatophyta</taxon>
        <taxon>Magnoliopsida</taxon>
        <taxon>eudicotyledons</taxon>
        <taxon>Gunneridae</taxon>
        <taxon>Pentapetalae</taxon>
        <taxon>rosids</taxon>
        <taxon>fabids</taxon>
        <taxon>Fagales</taxon>
        <taxon>Fagaceae</taxon>
        <taxon>Quercus</taxon>
    </lineage>
</organism>
<sequence>MALAFYIVPKKFTENKSHHIFQNLVVLELTKTCLSQSQGLRPKSPNQRAERKGKKGALCLCWSSFTIAGLN</sequence>
<reference evidence="1" key="1">
    <citation type="submission" date="2017-12" db="EMBL/GenBank/DDBJ databases">
        <authorList>
            <person name="Barbosa P."/>
            <person name="Usie A."/>
            <person name="Ramos A.M."/>
        </authorList>
    </citation>
    <scope>NUCLEOTIDE SEQUENCE</scope>
    <source>
        <strain evidence="1">HL8</strain>
        <tissue evidence="1">Leaves</tissue>
    </source>
</reference>
<accession>A0AAW0M091</accession>
<name>A0AAW0M091_QUESU</name>
<reference evidence="1" key="2">
    <citation type="journal article" date="2018" name="Sci. Data">
        <title>The draft genome sequence of cork oak.</title>
        <authorList>
            <person name="Ramos A.M."/>
            <person name="Usie A."/>
            <person name="Barbosa P."/>
            <person name="Barros P.M."/>
            <person name="Capote T."/>
            <person name="Chaves I."/>
            <person name="Simoes F."/>
            <person name="Abreu I."/>
            <person name="Carrasquinho I."/>
            <person name="Faro C."/>
            <person name="Guimaraes J.B."/>
            <person name="Mendonca D."/>
            <person name="Nobrega F."/>
            <person name="Rodrigues L."/>
            <person name="Saibo N.J.M."/>
            <person name="Varela M.C."/>
            <person name="Egas C."/>
            <person name="Matos J."/>
            <person name="Miguel C.M."/>
            <person name="Oliveira M.M."/>
            <person name="Ricardo C.P."/>
            <person name="Goncalves S."/>
        </authorList>
    </citation>
    <scope>NUCLEOTIDE SEQUENCE [LARGE SCALE GENOMIC DNA]</scope>
    <source>
        <strain evidence="1">HL8</strain>
    </source>
</reference>
<protein>
    <submittedName>
        <fullName evidence="1">Uncharacterized protein</fullName>
    </submittedName>
</protein>
<evidence type="ECO:0000313" key="1">
    <source>
        <dbReference type="EMBL" id="KAK7856957.1"/>
    </source>
</evidence>
<comment type="caution">
    <text evidence="1">The sequence shown here is derived from an EMBL/GenBank/DDBJ whole genome shotgun (WGS) entry which is preliminary data.</text>
</comment>
<gene>
    <name evidence="1" type="ORF">CFP56_020450</name>
</gene>
<proteinExistence type="predicted"/>